<dbReference type="Gene3D" id="1.10.10.10">
    <property type="entry name" value="Winged helix-like DNA-binding domain superfamily/Winged helix DNA-binding domain"/>
    <property type="match status" value="1"/>
</dbReference>
<organism evidence="1">
    <name type="scientific">Blumeria graminis f. sp. tritici 96224</name>
    <dbReference type="NCBI Taxonomy" id="1268274"/>
    <lineage>
        <taxon>Eukaryota</taxon>
        <taxon>Fungi</taxon>
        <taxon>Dikarya</taxon>
        <taxon>Ascomycota</taxon>
        <taxon>Pezizomycotina</taxon>
        <taxon>Leotiomycetes</taxon>
        <taxon>Erysiphales</taxon>
        <taxon>Erysiphaceae</taxon>
        <taxon>Blumeria</taxon>
    </lineage>
</organism>
<dbReference type="OrthoDB" id="5377392at2759"/>
<reference evidence="1" key="1">
    <citation type="submission" date="2018-07" db="EMBL/GenBank/DDBJ databases">
        <authorList>
            <person name="Quirk P.G."/>
            <person name="Krulwich T.A."/>
        </authorList>
    </citation>
    <scope>NUCLEOTIDE SEQUENCE</scope>
    <source>
        <strain evidence="1">96224</strain>
    </source>
</reference>
<sequence length="107" mass="12351">MVATQNQANTVISRIEYVFESMVDCILGSKKELVIQLKFRTDLGKGFPSSDDSTQKLRNIIFPSKNPREAWKFTVLIRILELCHEALTTGILMTKRWRHLLSRTRAV</sequence>
<evidence type="ECO:0000313" key="1">
    <source>
        <dbReference type="EMBL" id="SUZ12864.1"/>
    </source>
</evidence>
<gene>
    <name evidence="1" type="ORF">BGT96224V2_LOCUS6022</name>
</gene>
<protein>
    <submittedName>
        <fullName evidence="1">Bgt-361</fullName>
    </submittedName>
</protein>
<dbReference type="InterPro" id="IPR036388">
    <property type="entry name" value="WH-like_DNA-bd_sf"/>
</dbReference>
<name>A0A381LG17_BLUGR</name>
<proteinExistence type="predicted"/>
<accession>A0A381LG17</accession>
<dbReference type="AlphaFoldDB" id="A0A381LG17"/>
<dbReference type="EMBL" id="UIGY01000205">
    <property type="protein sequence ID" value="SUZ12864.1"/>
    <property type="molecule type" value="Genomic_DNA"/>
</dbReference>